<dbReference type="AlphaFoldDB" id="A0AAU7DKR2"/>
<dbReference type="EMBL" id="CP121196">
    <property type="protein sequence ID" value="XBH18205.1"/>
    <property type="molecule type" value="Genomic_DNA"/>
</dbReference>
<accession>A0AAU7DKR2</accession>
<sequence length="110" mass="12084">MRVTVYELKPGLNGFVLDTQGIHCIIDIKDGKGSFQFLDPSREKLIRSLFSAPSSIFVAGGKSPEGGYFDALETHPAWSLQAVEATVKEELYGFNLGATIEYDPLELDKS</sequence>
<organism evidence="1">
    <name type="scientific">Telmatobacter sp. DSM 110680</name>
    <dbReference type="NCBI Taxonomy" id="3036704"/>
    <lineage>
        <taxon>Bacteria</taxon>
        <taxon>Pseudomonadati</taxon>
        <taxon>Acidobacteriota</taxon>
        <taxon>Terriglobia</taxon>
        <taxon>Terriglobales</taxon>
        <taxon>Acidobacteriaceae</taxon>
        <taxon>Telmatobacter</taxon>
    </lineage>
</organism>
<evidence type="ECO:0000313" key="1">
    <source>
        <dbReference type="EMBL" id="XBH18205.1"/>
    </source>
</evidence>
<reference evidence="1" key="1">
    <citation type="submission" date="2023-03" db="EMBL/GenBank/DDBJ databases">
        <title>Edaphobacter sp.</title>
        <authorList>
            <person name="Huber K.J."/>
            <person name="Papendorf J."/>
            <person name="Pilke C."/>
            <person name="Bunk B."/>
            <person name="Sproeer C."/>
            <person name="Pester M."/>
        </authorList>
    </citation>
    <scope>NUCLEOTIDE SEQUENCE</scope>
    <source>
        <strain evidence="1">DSM 110680</strain>
    </source>
</reference>
<gene>
    <name evidence="1" type="ORF">P8935_02470</name>
</gene>
<name>A0AAU7DKR2_9BACT</name>
<proteinExistence type="predicted"/>
<protein>
    <submittedName>
        <fullName evidence="1">Uncharacterized protein</fullName>
    </submittedName>
</protein>
<dbReference type="RefSeq" id="WP_348263428.1">
    <property type="nucleotide sequence ID" value="NZ_CP121196.1"/>
</dbReference>